<dbReference type="EMBL" id="CATQJA010002245">
    <property type="protein sequence ID" value="CAJ0570090.1"/>
    <property type="molecule type" value="Genomic_DNA"/>
</dbReference>
<accession>A0AA36CL77</accession>
<name>A0AA36CL77_9BILA</name>
<dbReference type="Proteomes" id="UP001177023">
    <property type="component" value="Unassembled WGS sequence"/>
</dbReference>
<evidence type="ECO:0000313" key="3">
    <source>
        <dbReference type="Proteomes" id="UP001177023"/>
    </source>
</evidence>
<feature type="non-terminal residue" evidence="2">
    <location>
        <position position="1"/>
    </location>
</feature>
<sequence length="201" mass="21729">MLLQSFIALAIFATALAFPRLDQPVPLLDVQRLAAGWQRVLTRGLAEESCDASCHYMSLCAPATNLQVSSLQNSKIFHKLLLTFVEEIRATCGGARNGSLQLDAGTPNTFTCLECFLFGDLLKFVTQNFFGGWLEATVIQVLEAISFLPGTDDVYQLVTILFQALRESSGAIYTDFGGLLGCPPTLDALSQQCCGGQCPPP</sequence>
<comment type="caution">
    <text evidence="2">The sequence shown here is derived from an EMBL/GenBank/DDBJ whole genome shotgun (WGS) entry which is preliminary data.</text>
</comment>
<keyword evidence="3" id="KW-1185">Reference proteome</keyword>
<feature type="chain" id="PRO_5041426406" evidence="1">
    <location>
        <begin position="18"/>
        <end position="201"/>
    </location>
</feature>
<keyword evidence="1" id="KW-0732">Signal</keyword>
<protein>
    <submittedName>
        <fullName evidence="2">Uncharacterized protein</fullName>
    </submittedName>
</protein>
<reference evidence="2" key="1">
    <citation type="submission" date="2023-06" db="EMBL/GenBank/DDBJ databases">
        <authorList>
            <person name="Delattre M."/>
        </authorList>
    </citation>
    <scope>NUCLEOTIDE SEQUENCE</scope>
    <source>
        <strain evidence="2">AF72</strain>
    </source>
</reference>
<feature type="signal peptide" evidence="1">
    <location>
        <begin position="1"/>
        <end position="17"/>
    </location>
</feature>
<evidence type="ECO:0000313" key="2">
    <source>
        <dbReference type="EMBL" id="CAJ0570090.1"/>
    </source>
</evidence>
<organism evidence="2 3">
    <name type="scientific">Mesorhabditis spiculigera</name>
    <dbReference type="NCBI Taxonomy" id="96644"/>
    <lineage>
        <taxon>Eukaryota</taxon>
        <taxon>Metazoa</taxon>
        <taxon>Ecdysozoa</taxon>
        <taxon>Nematoda</taxon>
        <taxon>Chromadorea</taxon>
        <taxon>Rhabditida</taxon>
        <taxon>Rhabditina</taxon>
        <taxon>Rhabditomorpha</taxon>
        <taxon>Rhabditoidea</taxon>
        <taxon>Rhabditidae</taxon>
        <taxon>Mesorhabditinae</taxon>
        <taxon>Mesorhabditis</taxon>
    </lineage>
</organism>
<dbReference type="AlphaFoldDB" id="A0AA36CL77"/>
<evidence type="ECO:0000256" key="1">
    <source>
        <dbReference type="SAM" id="SignalP"/>
    </source>
</evidence>
<gene>
    <name evidence="2" type="ORF">MSPICULIGERA_LOCUS8538</name>
</gene>
<proteinExistence type="predicted"/>